<proteinExistence type="predicted"/>
<name>A0A0V0RZR3_9BILA</name>
<organism evidence="1 2">
    <name type="scientific">Trichinella nelsoni</name>
    <dbReference type="NCBI Taxonomy" id="6336"/>
    <lineage>
        <taxon>Eukaryota</taxon>
        <taxon>Metazoa</taxon>
        <taxon>Ecdysozoa</taxon>
        <taxon>Nematoda</taxon>
        <taxon>Enoplea</taxon>
        <taxon>Dorylaimia</taxon>
        <taxon>Trichinellida</taxon>
        <taxon>Trichinellidae</taxon>
        <taxon>Trichinella</taxon>
    </lineage>
</organism>
<protein>
    <recommendedName>
        <fullName evidence="3">Peptidase aspartic putative domain-containing protein</fullName>
    </recommendedName>
</protein>
<dbReference type="STRING" id="6336.A0A0V0RZR3"/>
<gene>
    <name evidence="1" type="ORF">T07_8095</name>
</gene>
<keyword evidence="2" id="KW-1185">Reference proteome</keyword>
<dbReference type="AlphaFoldDB" id="A0A0V0RZR3"/>
<evidence type="ECO:0008006" key="3">
    <source>
        <dbReference type="Google" id="ProtNLM"/>
    </source>
</evidence>
<dbReference type="OrthoDB" id="8065733at2759"/>
<dbReference type="Proteomes" id="UP000054630">
    <property type="component" value="Unassembled WGS sequence"/>
</dbReference>
<evidence type="ECO:0000313" key="2">
    <source>
        <dbReference type="Proteomes" id="UP000054630"/>
    </source>
</evidence>
<dbReference type="EMBL" id="JYDL01000053">
    <property type="protein sequence ID" value="KRX19992.1"/>
    <property type="molecule type" value="Genomic_DNA"/>
</dbReference>
<accession>A0A0V0RZR3</accession>
<comment type="caution">
    <text evidence="1">The sequence shown here is derived from an EMBL/GenBank/DDBJ whole genome shotgun (WGS) entry which is preliminary data.</text>
</comment>
<evidence type="ECO:0000313" key="1">
    <source>
        <dbReference type="EMBL" id="KRX19992.1"/>
    </source>
</evidence>
<reference evidence="1 2" key="1">
    <citation type="submission" date="2015-01" db="EMBL/GenBank/DDBJ databases">
        <title>Evolution of Trichinella species and genotypes.</title>
        <authorList>
            <person name="Korhonen P.K."/>
            <person name="Edoardo P."/>
            <person name="Giuseppe L.R."/>
            <person name="Gasser R.B."/>
        </authorList>
    </citation>
    <scope>NUCLEOTIDE SEQUENCE [LARGE SCALE GENOMIC DNA]</scope>
    <source>
        <strain evidence="1">ISS37</strain>
    </source>
</reference>
<sequence length="168" mass="18770">MVDVLVGIDYYYELVTGRIRRATGGSVAVETRLGWITNSAGRRPRCGWSHGVEEVGGCVERERRLRRVDVRLRAVSSSGQPVARCRMGAFAIPRIREKIRQGEIDLPDESHEAAVTSMKRWQWPPIGVGVRIGIDYYFGFIIGRMRRRATSGPVALEALIGWVACGNN</sequence>